<keyword evidence="2" id="KW-0813">Transport</keyword>
<dbReference type="Pfam" id="PF19055">
    <property type="entry name" value="ABC2_membrane_7"/>
    <property type="match status" value="1"/>
</dbReference>
<sequence>MSIPELAPPITATGHPSHHDAISNNDNHSVDAAQPTNPAPQENSVNSPPSHESSSSSSSSIAGRGIESQSSSSDLKRKSTGDLNKVDSDDRDTESTVTAEGSSSNPQGKGKHAQNKNAADRQDDSDNSSSQTEGDDEEDWSYGAQLKTDQKLLQSRGLAPHHSLALAYDHLSVRGEGGADDVTYAPTVGAIIAPWTNRKYKKKAAKLAKARVEAEEKGNGGQPDESGRGADMRFNEGDETPKKGQDGLRPGERYLLKDFSGLVKPGEMMLVVGRPGSGCTTFLKALAGLHNGYAGIDGDIYYGDMTGDKTIAPYRADVIFNSEEDIHDPNLLVGRTLDFALRMNTPSAVARLPEEEGGEPMQPQNYQDKTKKELLKIFGLEHTHDTKVGDQYVRGVSGGEKKRVSIAEVLTTKASVQMWDNATRGLDADTALKFNKVIRTLTDIERNTSVVSLYQAGNGIYNLFDKVTVIAEGRIIYYGPRKEARKYFEDLGFVHPDGGNTADFLTSVTATNERVVKEDHDGKVLTAPAEFARAYQESEIAKRMREELDHHLSSDEKSKETRATQEALQKEKYKWAPKKRSEKVDYPTQVRAALIRDYQMRWGDQCLSETTAAFSGRAVLAKHKAFSLYRPSAILIAQTIGDLPIFFFQLVIFTLIIYFMVGFKVDVGLYFTFLLFTYITTLTTTAFFRFIGYSFGTFNNASKVSGLMFSILYAGYIIYTPSMHPWFSWIRWIDPVYYSFEALMANELAGLELQCIPPQLVPYGQNYMGTPAGCAIAGAQPGSTTLNGQAYAETALEFFHSHRWRNFGIVVALWLFFLALAAITIERLPAAGSNKAILLYKRGGGGKFIRASNQNGNEPKDEEQGGSTMQTNEKSGRSGKQEETPEGVAAENT</sequence>
<dbReference type="Proteomes" id="UP001329825">
    <property type="component" value="Chromosome 1"/>
</dbReference>
<evidence type="ECO:0000256" key="9">
    <source>
        <dbReference type="SAM" id="Phobius"/>
    </source>
</evidence>
<evidence type="ECO:0000313" key="12">
    <source>
        <dbReference type="Proteomes" id="UP001329825"/>
    </source>
</evidence>
<dbReference type="CDD" id="cd03233">
    <property type="entry name" value="ABCG_PDR_domain1"/>
    <property type="match status" value="1"/>
</dbReference>
<dbReference type="PROSITE" id="PS50893">
    <property type="entry name" value="ABC_TRANSPORTER_2"/>
    <property type="match status" value="1"/>
</dbReference>
<feature type="region of interest" description="Disordered" evidence="8">
    <location>
        <begin position="1"/>
        <end position="146"/>
    </location>
</feature>
<dbReference type="InterPro" id="IPR010929">
    <property type="entry name" value="PDR_CDR_ABC"/>
</dbReference>
<protein>
    <recommendedName>
        <fullName evidence="10">ABC transporter domain-containing protein</fullName>
    </recommendedName>
</protein>
<dbReference type="InterPro" id="IPR013525">
    <property type="entry name" value="ABC2_TM"/>
</dbReference>
<evidence type="ECO:0000256" key="2">
    <source>
        <dbReference type="ARBA" id="ARBA00022448"/>
    </source>
</evidence>
<evidence type="ECO:0000256" key="3">
    <source>
        <dbReference type="ARBA" id="ARBA00022692"/>
    </source>
</evidence>
<keyword evidence="12" id="KW-1185">Reference proteome</keyword>
<accession>A0ABZ1CNX2</accession>
<feature type="compositionally biased region" description="Low complexity" evidence="8">
    <location>
        <begin position="42"/>
        <end position="60"/>
    </location>
</feature>
<dbReference type="Pfam" id="PF00005">
    <property type="entry name" value="ABC_tran"/>
    <property type="match status" value="1"/>
</dbReference>
<dbReference type="PROSITE" id="PS00211">
    <property type="entry name" value="ABC_TRANSPORTER_1"/>
    <property type="match status" value="1"/>
</dbReference>
<dbReference type="InterPro" id="IPR003593">
    <property type="entry name" value="AAA+_ATPase"/>
</dbReference>
<dbReference type="Pfam" id="PF06422">
    <property type="entry name" value="PDR_CDR"/>
    <property type="match status" value="1"/>
</dbReference>
<reference evidence="11 12" key="1">
    <citation type="submission" date="2024-01" db="EMBL/GenBank/DDBJ databases">
        <title>Comparative genomics of Cryptococcus and Kwoniella reveals pathogenesis evolution and contrasting modes of karyotype evolution via chromosome fusion or intercentromeric recombination.</title>
        <authorList>
            <person name="Coelho M.A."/>
            <person name="David-Palma M."/>
            <person name="Shea T."/>
            <person name="Bowers K."/>
            <person name="McGinley-Smith S."/>
            <person name="Mohammad A.W."/>
            <person name="Gnirke A."/>
            <person name="Yurkov A.M."/>
            <person name="Nowrousian M."/>
            <person name="Sun S."/>
            <person name="Cuomo C.A."/>
            <person name="Heitman J."/>
        </authorList>
    </citation>
    <scope>NUCLEOTIDE SEQUENCE [LARGE SCALE GENOMIC DNA]</scope>
    <source>
        <strain evidence="11">CBS 11374</strain>
    </source>
</reference>
<name>A0ABZ1CNX2_9TREE</name>
<evidence type="ECO:0000256" key="1">
    <source>
        <dbReference type="ARBA" id="ARBA00004141"/>
    </source>
</evidence>
<evidence type="ECO:0000259" key="10">
    <source>
        <dbReference type="PROSITE" id="PS50893"/>
    </source>
</evidence>
<feature type="transmembrane region" description="Helical" evidence="9">
    <location>
        <begin position="807"/>
        <end position="825"/>
    </location>
</feature>
<dbReference type="Pfam" id="PF01061">
    <property type="entry name" value="ABC2_membrane"/>
    <property type="match status" value="1"/>
</dbReference>
<evidence type="ECO:0000256" key="4">
    <source>
        <dbReference type="ARBA" id="ARBA00022741"/>
    </source>
</evidence>
<evidence type="ECO:0000256" key="8">
    <source>
        <dbReference type="SAM" id="MobiDB-lite"/>
    </source>
</evidence>
<feature type="region of interest" description="Disordered" evidence="8">
    <location>
        <begin position="212"/>
        <end position="251"/>
    </location>
</feature>
<evidence type="ECO:0000256" key="6">
    <source>
        <dbReference type="ARBA" id="ARBA00022989"/>
    </source>
</evidence>
<keyword evidence="3 9" id="KW-0812">Transmembrane</keyword>
<dbReference type="InterPro" id="IPR043926">
    <property type="entry name" value="ABCG_dom"/>
</dbReference>
<feature type="transmembrane region" description="Helical" evidence="9">
    <location>
        <begin position="667"/>
        <end position="688"/>
    </location>
</feature>
<dbReference type="RefSeq" id="XP_062788071.1">
    <property type="nucleotide sequence ID" value="XM_062932020.1"/>
</dbReference>
<proteinExistence type="predicted"/>
<dbReference type="SUPFAM" id="SSF52540">
    <property type="entry name" value="P-loop containing nucleoside triphosphate hydrolases"/>
    <property type="match status" value="1"/>
</dbReference>
<dbReference type="InterPro" id="IPR017871">
    <property type="entry name" value="ABC_transporter-like_CS"/>
</dbReference>
<evidence type="ECO:0000313" key="11">
    <source>
        <dbReference type="EMBL" id="WRT63331.1"/>
    </source>
</evidence>
<dbReference type="Gene3D" id="3.40.50.300">
    <property type="entry name" value="P-loop containing nucleotide triphosphate hydrolases"/>
    <property type="match status" value="1"/>
</dbReference>
<feature type="transmembrane region" description="Helical" evidence="9">
    <location>
        <begin position="700"/>
        <end position="719"/>
    </location>
</feature>
<keyword evidence="7 9" id="KW-0472">Membrane</keyword>
<gene>
    <name evidence="11" type="ORF">IL334_000236</name>
</gene>
<dbReference type="PANTHER" id="PTHR19241">
    <property type="entry name" value="ATP-BINDING CASSETTE TRANSPORTER"/>
    <property type="match status" value="1"/>
</dbReference>
<dbReference type="EMBL" id="CP141881">
    <property type="protein sequence ID" value="WRT63331.1"/>
    <property type="molecule type" value="Genomic_DNA"/>
</dbReference>
<keyword evidence="5" id="KW-0067">ATP-binding</keyword>
<evidence type="ECO:0000256" key="5">
    <source>
        <dbReference type="ARBA" id="ARBA00022840"/>
    </source>
</evidence>
<dbReference type="InterPro" id="IPR034001">
    <property type="entry name" value="ABCG_PDR_1"/>
</dbReference>
<keyword evidence="6 9" id="KW-1133">Transmembrane helix</keyword>
<feature type="transmembrane region" description="Helical" evidence="9">
    <location>
        <begin position="633"/>
        <end position="661"/>
    </location>
</feature>
<dbReference type="GeneID" id="87952367"/>
<comment type="subcellular location">
    <subcellularLocation>
        <location evidence="1">Membrane</location>
        <topology evidence="1">Multi-pass membrane protein</topology>
    </subcellularLocation>
</comment>
<feature type="region of interest" description="Disordered" evidence="8">
    <location>
        <begin position="850"/>
        <end position="893"/>
    </location>
</feature>
<feature type="compositionally biased region" description="Basic and acidic residues" evidence="8">
    <location>
        <begin position="225"/>
        <end position="251"/>
    </location>
</feature>
<evidence type="ECO:0000256" key="7">
    <source>
        <dbReference type="ARBA" id="ARBA00023136"/>
    </source>
</evidence>
<feature type="compositionally biased region" description="Basic and acidic residues" evidence="8">
    <location>
        <begin position="874"/>
        <end position="883"/>
    </location>
</feature>
<feature type="compositionally biased region" description="Basic and acidic residues" evidence="8">
    <location>
        <begin position="74"/>
        <end position="88"/>
    </location>
</feature>
<organism evidence="11 12">
    <name type="scientific">Kwoniella shivajii</name>
    <dbReference type="NCBI Taxonomy" id="564305"/>
    <lineage>
        <taxon>Eukaryota</taxon>
        <taxon>Fungi</taxon>
        <taxon>Dikarya</taxon>
        <taxon>Basidiomycota</taxon>
        <taxon>Agaricomycotina</taxon>
        <taxon>Tremellomycetes</taxon>
        <taxon>Tremellales</taxon>
        <taxon>Cryptococcaceae</taxon>
        <taxon>Kwoniella</taxon>
    </lineage>
</organism>
<feature type="domain" description="ABC transporter" evidence="10">
    <location>
        <begin position="232"/>
        <end position="497"/>
    </location>
</feature>
<feature type="compositionally biased region" description="Polar residues" evidence="8">
    <location>
        <begin position="95"/>
        <end position="107"/>
    </location>
</feature>
<dbReference type="InterPro" id="IPR027417">
    <property type="entry name" value="P-loop_NTPase"/>
</dbReference>
<keyword evidence="4" id="KW-0547">Nucleotide-binding</keyword>
<dbReference type="InterPro" id="IPR003439">
    <property type="entry name" value="ABC_transporter-like_ATP-bd"/>
</dbReference>
<dbReference type="SMART" id="SM00382">
    <property type="entry name" value="AAA"/>
    <property type="match status" value="1"/>
</dbReference>